<keyword evidence="5 11" id="KW-0812">Transmembrane</keyword>
<evidence type="ECO:0000256" key="5">
    <source>
        <dbReference type="ARBA" id="ARBA00022692"/>
    </source>
</evidence>
<dbReference type="Proteomes" id="UP001144396">
    <property type="component" value="Unassembled WGS sequence"/>
</dbReference>
<evidence type="ECO:0000256" key="9">
    <source>
        <dbReference type="ARBA" id="ARBA00023136"/>
    </source>
</evidence>
<evidence type="ECO:0000256" key="1">
    <source>
        <dbReference type="ARBA" id="ARBA00004429"/>
    </source>
</evidence>
<dbReference type="InterPro" id="IPR027417">
    <property type="entry name" value="P-loop_NTPase"/>
</dbReference>
<gene>
    <name evidence="14" type="ORF">ARHIZOSPH14_05170</name>
</gene>
<evidence type="ECO:0000313" key="15">
    <source>
        <dbReference type="Proteomes" id="UP001144396"/>
    </source>
</evidence>
<keyword evidence="6" id="KW-0547">Nucleotide-binding</keyword>
<keyword evidence="7 14" id="KW-0067">ATP-binding</keyword>
<dbReference type="PANTHER" id="PTHR24221">
    <property type="entry name" value="ATP-BINDING CASSETTE SUB-FAMILY B"/>
    <property type="match status" value="1"/>
</dbReference>
<dbReference type="PANTHER" id="PTHR24221:SF654">
    <property type="entry name" value="ATP-BINDING CASSETTE SUB-FAMILY B MEMBER 6"/>
    <property type="match status" value="1"/>
</dbReference>
<dbReference type="RefSeq" id="WP_281882273.1">
    <property type="nucleotide sequence ID" value="NZ_BSDP01000001.1"/>
</dbReference>
<feature type="transmembrane region" description="Helical" evidence="11">
    <location>
        <begin position="33"/>
        <end position="58"/>
    </location>
</feature>
<dbReference type="InterPro" id="IPR039421">
    <property type="entry name" value="Type_1_exporter"/>
</dbReference>
<comment type="caution">
    <text evidence="14">The sequence shown here is derived from an EMBL/GenBank/DDBJ whole genome shotgun (WGS) entry which is preliminary data.</text>
</comment>
<evidence type="ECO:0000313" key="14">
    <source>
        <dbReference type="EMBL" id="GLI26275.1"/>
    </source>
</evidence>
<reference evidence="14" key="1">
    <citation type="submission" date="2022-12" db="EMBL/GenBank/DDBJ databases">
        <title>Reference genome sequencing for broad-spectrum identification of bacterial and archaeal isolates by mass spectrometry.</title>
        <authorList>
            <person name="Sekiguchi Y."/>
            <person name="Tourlousse D.M."/>
        </authorList>
    </citation>
    <scope>NUCLEOTIDE SEQUENCE</scope>
    <source>
        <strain evidence="14">14</strain>
    </source>
</reference>
<evidence type="ECO:0000259" key="13">
    <source>
        <dbReference type="PROSITE" id="PS50929"/>
    </source>
</evidence>
<dbReference type="GO" id="GO:0140359">
    <property type="term" value="F:ABC-type transporter activity"/>
    <property type="evidence" value="ECO:0007669"/>
    <property type="project" value="InterPro"/>
</dbReference>
<dbReference type="InterPro" id="IPR017871">
    <property type="entry name" value="ABC_transporter-like_CS"/>
</dbReference>
<dbReference type="Pfam" id="PF00664">
    <property type="entry name" value="ABC_membrane"/>
    <property type="match status" value="1"/>
</dbReference>
<proteinExistence type="inferred from homology"/>
<comment type="subcellular location">
    <subcellularLocation>
        <location evidence="1">Cell inner membrane</location>
        <topology evidence="1">Multi-pass membrane protein</topology>
    </subcellularLocation>
</comment>
<organism evidence="14 15">
    <name type="scientific">Agromyces rhizosphaerae</name>
    <dbReference type="NCBI Taxonomy" id="88374"/>
    <lineage>
        <taxon>Bacteria</taxon>
        <taxon>Bacillati</taxon>
        <taxon>Actinomycetota</taxon>
        <taxon>Actinomycetes</taxon>
        <taxon>Micrococcales</taxon>
        <taxon>Microbacteriaceae</taxon>
        <taxon>Agromyces</taxon>
    </lineage>
</organism>
<keyword evidence="8 11" id="KW-1133">Transmembrane helix</keyword>
<feature type="domain" description="ABC transporter" evidence="12">
    <location>
        <begin position="351"/>
        <end position="586"/>
    </location>
</feature>
<evidence type="ECO:0000256" key="7">
    <source>
        <dbReference type="ARBA" id="ARBA00022840"/>
    </source>
</evidence>
<dbReference type="SMART" id="SM00382">
    <property type="entry name" value="AAA"/>
    <property type="match status" value="1"/>
</dbReference>
<feature type="transmembrane region" description="Helical" evidence="11">
    <location>
        <begin position="174"/>
        <end position="191"/>
    </location>
</feature>
<evidence type="ECO:0000256" key="6">
    <source>
        <dbReference type="ARBA" id="ARBA00022741"/>
    </source>
</evidence>
<dbReference type="AlphaFoldDB" id="A0A9W6CTU0"/>
<dbReference type="SUPFAM" id="SSF90123">
    <property type="entry name" value="ABC transporter transmembrane region"/>
    <property type="match status" value="1"/>
</dbReference>
<evidence type="ECO:0000256" key="4">
    <source>
        <dbReference type="ARBA" id="ARBA00022519"/>
    </source>
</evidence>
<accession>A0A9W6CTU0</accession>
<feature type="domain" description="ABC transmembrane type-1" evidence="13">
    <location>
        <begin position="49"/>
        <end position="318"/>
    </location>
</feature>
<sequence>MTEKTYSGVGAAVDGQHPLRSILRLLDLHRGRVLLAVGSFAIKDTPLWFLPVITAAIIDVVVAGGPLSTLAVWAGVAVALLLLNYPFHVIYIRLFMSSVRSIGADLRNALAARLQALSIGFHSRSNSAIVQTKVVRDAENVEVMLQQVGQPLLSAIMVLGGAVTMTALTVPAFLPVYALTIPLAVLLRQMLKRRSFQRNEEFRREVEGFSARVGEMATLLPITRAHGLEQTAVSRIALGAEGVRSAGYRLDVLNGKFGSISWVSLQLLGVACLVLAAWISIAGWLPISAGEVVLLSSYFTLLTGAATNMLMLLPIIARGTESVRSIAEVLQEPDLERNEGKRPADDVTGALELEHVTFRYPDADAPALDAVDLAIAPGETVAFVGSSGSGKSTLLNVVLGFLRPTGGRVLLDGADMEELDLRTFRRSVSVVPQESVLFEGTIRDNVAYGLGEVDDERIRAALRDANAAEIVEMLPDGWDTVVGERGARLSGGQRQRLSIARALVRDPRVLLLDEATSALDPESEAKIQVALGRLMTGRTTLVVAHRLSTIRSADRIVVLERGRIVEVGAHDELLARGGRYAELHRVQSR</sequence>
<dbReference type="PROSITE" id="PS50893">
    <property type="entry name" value="ABC_TRANSPORTER_2"/>
    <property type="match status" value="1"/>
</dbReference>
<dbReference type="Gene3D" id="3.40.50.300">
    <property type="entry name" value="P-loop containing nucleotide triphosphate hydrolases"/>
    <property type="match status" value="1"/>
</dbReference>
<dbReference type="InterPro" id="IPR003593">
    <property type="entry name" value="AAA+_ATPase"/>
</dbReference>
<dbReference type="PROSITE" id="PS00211">
    <property type="entry name" value="ABC_TRANSPORTER_1"/>
    <property type="match status" value="1"/>
</dbReference>
<dbReference type="GO" id="GO:0005524">
    <property type="term" value="F:ATP binding"/>
    <property type="evidence" value="ECO:0007669"/>
    <property type="project" value="UniProtKB-KW"/>
</dbReference>
<dbReference type="EMBL" id="BSDP01000001">
    <property type="protein sequence ID" value="GLI26275.1"/>
    <property type="molecule type" value="Genomic_DNA"/>
</dbReference>
<keyword evidence="4" id="KW-0997">Cell inner membrane</keyword>
<dbReference type="PROSITE" id="PS50929">
    <property type="entry name" value="ABC_TM1F"/>
    <property type="match status" value="1"/>
</dbReference>
<evidence type="ECO:0000256" key="3">
    <source>
        <dbReference type="ARBA" id="ARBA00022475"/>
    </source>
</evidence>
<dbReference type="CDD" id="cd07346">
    <property type="entry name" value="ABC_6TM_exporters"/>
    <property type="match status" value="1"/>
</dbReference>
<dbReference type="FunFam" id="3.40.50.300:FF:000221">
    <property type="entry name" value="Multidrug ABC transporter ATP-binding protein"/>
    <property type="match status" value="1"/>
</dbReference>
<keyword evidence="3" id="KW-1003">Cell membrane</keyword>
<dbReference type="GO" id="GO:0034040">
    <property type="term" value="F:ATPase-coupled lipid transmembrane transporter activity"/>
    <property type="evidence" value="ECO:0007669"/>
    <property type="project" value="TreeGrafter"/>
</dbReference>
<feature type="transmembrane region" description="Helical" evidence="11">
    <location>
        <begin position="293"/>
        <end position="316"/>
    </location>
</feature>
<keyword evidence="9 11" id="KW-0472">Membrane</keyword>
<evidence type="ECO:0000256" key="10">
    <source>
        <dbReference type="ARBA" id="ARBA00023455"/>
    </source>
</evidence>
<dbReference type="Gene3D" id="1.20.1560.10">
    <property type="entry name" value="ABC transporter type 1, transmembrane domain"/>
    <property type="match status" value="1"/>
</dbReference>
<dbReference type="GO" id="GO:0005886">
    <property type="term" value="C:plasma membrane"/>
    <property type="evidence" value="ECO:0007669"/>
    <property type="project" value="UniProtKB-SubCell"/>
</dbReference>
<evidence type="ECO:0000256" key="11">
    <source>
        <dbReference type="SAM" id="Phobius"/>
    </source>
</evidence>
<keyword evidence="2" id="KW-0813">Transport</keyword>
<keyword evidence="15" id="KW-1185">Reference proteome</keyword>
<dbReference type="SUPFAM" id="SSF52540">
    <property type="entry name" value="P-loop containing nucleoside triphosphate hydrolases"/>
    <property type="match status" value="1"/>
</dbReference>
<name>A0A9W6CTU0_9MICO</name>
<feature type="transmembrane region" description="Helical" evidence="11">
    <location>
        <begin position="70"/>
        <end position="92"/>
    </location>
</feature>
<evidence type="ECO:0000256" key="2">
    <source>
        <dbReference type="ARBA" id="ARBA00022448"/>
    </source>
</evidence>
<dbReference type="Pfam" id="PF00005">
    <property type="entry name" value="ABC_tran"/>
    <property type="match status" value="1"/>
</dbReference>
<dbReference type="InterPro" id="IPR036640">
    <property type="entry name" value="ABC1_TM_sf"/>
</dbReference>
<evidence type="ECO:0000256" key="8">
    <source>
        <dbReference type="ARBA" id="ARBA00022989"/>
    </source>
</evidence>
<dbReference type="InterPro" id="IPR003439">
    <property type="entry name" value="ABC_transporter-like_ATP-bd"/>
</dbReference>
<dbReference type="GO" id="GO:0016887">
    <property type="term" value="F:ATP hydrolysis activity"/>
    <property type="evidence" value="ECO:0007669"/>
    <property type="project" value="InterPro"/>
</dbReference>
<comment type="similarity">
    <text evidence="10">Belongs to the ABC transporter superfamily. Siderophore-Fe(3+) uptake transporter (SIUT) (TC 3.A.1.21) family.</text>
</comment>
<protein>
    <submittedName>
        <fullName evidence="14">ABC transporter ATP-binding protein</fullName>
    </submittedName>
</protein>
<dbReference type="InterPro" id="IPR011527">
    <property type="entry name" value="ABC1_TM_dom"/>
</dbReference>
<feature type="transmembrane region" description="Helical" evidence="11">
    <location>
        <begin position="265"/>
        <end position="287"/>
    </location>
</feature>
<evidence type="ECO:0000259" key="12">
    <source>
        <dbReference type="PROSITE" id="PS50893"/>
    </source>
</evidence>